<dbReference type="Pfam" id="PF00646">
    <property type="entry name" value="F-box"/>
    <property type="match status" value="1"/>
</dbReference>
<dbReference type="InterPro" id="IPR056592">
    <property type="entry name" value="Beta-prop_At3g26010-like"/>
</dbReference>
<dbReference type="Gramene" id="TVU50135">
    <property type="protein sequence ID" value="TVU50135"/>
    <property type="gene ID" value="EJB05_01492"/>
</dbReference>
<feature type="non-terminal residue" evidence="3">
    <location>
        <position position="1"/>
    </location>
</feature>
<gene>
    <name evidence="3" type="ORF">EJB05_01492</name>
</gene>
<feature type="compositionally biased region" description="Basic residues" evidence="1">
    <location>
        <begin position="10"/>
        <end position="22"/>
    </location>
</feature>
<dbReference type="SUPFAM" id="SSF81383">
    <property type="entry name" value="F-box domain"/>
    <property type="match status" value="1"/>
</dbReference>
<dbReference type="PANTHER" id="PTHR35546">
    <property type="entry name" value="F-BOX PROTEIN INTERACTION DOMAIN PROTEIN-RELATED"/>
    <property type="match status" value="1"/>
</dbReference>
<dbReference type="OrthoDB" id="1848451at2759"/>
<dbReference type="Proteomes" id="UP000324897">
    <property type="component" value="Chromosome 6"/>
</dbReference>
<proteinExistence type="predicted"/>
<dbReference type="InterPro" id="IPR001810">
    <property type="entry name" value="F-box_dom"/>
</dbReference>
<sequence length="397" mass="45421">MVGGSSTKRSGGRKRRRRRRRERPNSMDHLTDDILVEILSRVPYKSLLRCSCVSSRWRDLIAHPDNRRKLPQRAQTLAGFFYYSSTRCFVNVSETGAPLVDTSLAFLPDRERPGLFVLDSCNGLLLCHCFRFADPNVFDYLVINPATENWVAVPVSRRWSHKVQTARLGFEPAVSLHFHVFEFQLDWVGDGTDYTHKDGHVLGVEIYSSENRVWIHKQCGWSIDVILADDLKSVFVNGILYVVATEFIIGAVDVEGKTWRIIEFPCSEDCSFLDTAPGYIDLSHGKLHFATVDDITGDKLAIWVLEDGNSKEWTLKHTVSFMHLVGRQYVDFGYYEYIVVAVHPDRNMAFFIFDKTLMSYDMDSGKLRVIENLGQDCDDHYMSYVPLFSETCVGGQQ</sequence>
<dbReference type="Pfam" id="PF24750">
    <property type="entry name" value="b-prop_At3g26010-like"/>
    <property type="match status" value="1"/>
</dbReference>
<dbReference type="PROSITE" id="PS50181">
    <property type="entry name" value="FBOX"/>
    <property type="match status" value="1"/>
</dbReference>
<comment type="caution">
    <text evidence="3">The sequence shown here is derived from an EMBL/GenBank/DDBJ whole genome shotgun (WGS) entry which is preliminary data.</text>
</comment>
<evidence type="ECO:0000256" key="1">
    <source>
        <dbReference type="SAM" id="MobiDB-lite"/>
    </source>
</evidence>
<dbReference type="InterPro" id="IPR036047">
    <property type="entry name" value="F-box-like_dom_sf"/>
</dbReference>
<organism evidence="3 4">
    <name type="scientific">Eragrostis curvula</name>
    <name type="common">weeping love grass</name>
    <dbReference type="NCBI Taxonomy" id="38414"/>
    <lineage>
        <taxon>Eukaryota</taxon>
        <taxon>Viridiplantae</taxon>
        <taxon>Streptophyta</taxon>
        <taxon>Embryophyta</taxon>
        <taxon>Tracheophyta</taxon>
        <taxon>Spermatophyta</taxon>
        <taxon>Magnoliopsida</taxon>
        <taxon>Liliopsida</taxon>
        <taxon>Poales</taxon>
        <taxon>Poaceae</taxon>
        <taxon>PACMAD clade</taxon>
        <taxon>Chloridoideae</taxon>
        <taxon>Eragrostideae</taxon>
        <taxon>Eragrostidinae</taxon>
        <taxon>Eragrostis</taxon>
    </lineage>
</organism>
<protein>
    <recommendedName>
        <fullName evidence="2">F-box domain-containing protein</fullName>
    </recommendedName>
</protein>
<feature type="region of interest" description="Disordered" evidence="1">
    <location>
        <begin position="1"/>
        <end position="26"/>
    </location>
</feature>
<dbReference type="NCBIfam" id="TIGR01640">
    <property type="entry name" value="F_box_assoc_1"/>
    <property type="match status" value="1"/>
</dbReference>
<accession>A0A5J9WQH2</accession>
<dbReference type="PANTHER" id="PTHR35546:SF105">
    <property type="entry name" value="OS05G0139200 PROTEIN"/>
    <property type="match status" value="1"/>
</dbReference>
<name>A0A5J9WQH2_9POAL</name>
<dbReference type="Gene3D" id="1.20.1280.50">
    <property type="match status" value="1"/>
</dbReference>
<dbReference type="InterPro" id="IPR017451">
    <property type="entry name" value="F-box-assoc_interact_dom"/>
</dbReference>
<dbReference type="InterPro" id="IPR055290">
    <property type="entry name" value="At3g26010-like"/>
</dbReference>
<keyword evidence="4" id="KW-1185">Reference proteome</keyword>
<dbReference type="SMART" id="SM00256">
    <property type="entry name" value="FBOX"/>
    <property type="match status" value="1"/>
</dbReference>
<evidence type="ECO:0000313" key="3">
    <source>
        <dbReference type="EMBL" id="TVU50135.1"/>
    </source>
</evidence>
<evidence type="ECO:0000259" key="2">
    <source>
        <dbReference type="PROSITE" id="PS50181"/>
    </source>
</evidence>
<evidence type="ECO:0000313" key="4">
    <source>
        <dbReference type="Proteomes" id="UP000324897"/>
    </source>
</evidence>
<reference evidence="3 4" key="1">
    <citation type="journal article" date="2019" name="Sci. Rep.">
        <title>A high-quality genome of Eragrostis curvula grass provides insights into Poaceae evolution and supports new strategies to enhance forage quality.</title>
        <authorList>
            <person name="Carballo J."/>
            <person name="Santos B.A.C.M."/>
            <person name="Zappacosta D."/>
            <person name="Garbus I."/>
            <person name="Selva J.P."/>
            <person name="Gallo C.A."/>
            <person name="Diaz A."/>
            <person name="Albertini E."/>
            <person name="Caccamo M."/>
            <person name="Echenique V."/>
        </authorList>
    </citation>
    <scope>NUCLEOTIDE SEQUENCE [LARGE SCALE GENOMIC DNA]</scope>
    <source>
        <strain evidence="4">cv. Victoria</strain>
        <tissue evidence="3">Leaf</tissue>
    </source>
</reference>
<dbReference type="CDD" id="cd22157">
    <property type="entry name" value="F-box_AtFBW1-like"/>
    <property type="match status" value="1"/>
</dbReference>
<feature type="domain" description="F-box" evidence="2">
    <location>
        <begin position="24"/>
        <end position="70"/>
    </location>
</feature>
<dbReference type="AlphaFoldDB" id="A0A5J9WQH2"/>
<dbReference type="EMBL" id="RWGY01000002">
    <property type="protein sequence ID" value="TVU50135.1"/>
    <property type="molecule type" value="Genomic_DNA"/>
</dbReference>